<proteinExistence type="predicted"/>
<comment type="caution">
    <text evidence="2">The sequence shown here is derived from an EMBL/GenBank/DDBJ whole genome shotgun (WGS) entry which is preliminary data.</text>
</comment>
<gene>
    <name evidence="2" type="ORF">J2787_004422</name>
</gene>
<evidence type="ECO:0000313" key="2">
    <source>
        <dbReference type="EMBL" id="MDR6528981.1"/>
    </source>
</evidence>
<evidence type="ECO:0008006" key="4">
    <source>
        <dbReference type="Google" id="ProtNLM"/>
    </source>
</evidence>
<protein>
    <recommendedName>
        <fullName evidence="4">RHS repeat protein</fullName>
    </recommendedName>
</protein>
<dbReference type="RefSeq" id="WP_309948194.1">
    <property type="nucleotide sequence ID" value="NZ_JAVDQY010000007.1"/>
</dbReference>
<keyword evidence="1" id="KW-0732">Signal</keyword>
<evidence type="ECO:0000313" key="3">
    <source>
        <dbReference type="Proteomes" id="UP001184861"/>
    </source>
</evidence>
<name>A0AAE3YEZ0_9FLAO</name>
<evidence type="ECO:0000256" key="1">
    <source>
        <dbReference type="SAM" id="SignalP"/>
    </source>
</evidence>
<dbReference type="AlphaFoldDB" id="A0AAE3YEZ0"/>
<feature type="signal peptide" evidence="1">
    <location>
        <begin position="1"/>
        <end position="20"/>
    </location>
</feature>
<organism evidence="2 3">
    <name type="scientific">Chryseobacterium rhizosphaerae</name>
    <dbReference type="NCBI Taxonomy" id="395937"/>
    <lineage>
        <taxon>Bacteria</taxon>
        <taxon>Pseudomonadati</taxon>
        <taxon>Bacteroidota</taxon>
        <taxon>Flavobacteriia</taxon>
        <taxon>Flavobacteriales</taxon>
        <taxon>Weeksellaceae</taxon>
        <taxon>Chryseobacterium group</taxon>
        <taxon>Chryseobacterium</taxon>
    </lineage>
</organism>
<accession>A0AAE3YEZ0</accession>
<dbReference type="EMBL" id="JAVDQY010000007">
    <property type="protein sequence ID" value="MDR6528981.1"/>
    <property type="molecule type" value="Genomic_DNA"/>
</dbReference>
<dbReference type="Proteomes" id="UP001184861">
    <property type="component" value="Unassembled WGS sequence"/>
</dbReference>
<feature type="chain" id="PRO_5042185330" description="RHS repeat protein" evidence="1">
    <location>
        <begin position="21"/>
        <end position="1014"/>
    </location>
</feature>
<sequence>MIKKYITLSTLALSPYLAIAQVNKAKPFSPDVFSNSPIAASLGQFNPFEADLFSGQSNINFNLFNFSKEGYNLNIDLSYNLASVKPDTPPTWAGTGWNINVGGVITRTVKGGVDEILMGNNPPADRFSYYDHYNILENSDWDSGTRRSQFIAENRSIGPTTLGTANPAPDEFNFNVNGMSGSFYKNHQGNWIVASGDFKDIKVLSELANDFGVYENGYYSSNNKTHNIKRIIYGFTLTDQNGIKYIFGQTPESIEFTSNPQSNTIDPYNSHFIANSWFLTKVILPSNFEIIYSYERENKAFFKMHYTFGSIYYKINSGVTEKEEQKITQSPERTFVTYLKNININNLYSIDFYKSIANVEQYNFSNISNAQWNTSFGYDHHFRSGIIAAKQFNKLDKITVKKNSIVEEINFSYLQDPTKKLYMTGFNQNGKSYQLEYYSTDLPKFNQMKNDHWGYFNNKSFLTSVTPANGVYYSVDQLKNVLSAYKETDPSQLTKGVLKKIIFPTKGFSEFIYEPHDYNKVIEGQNTPPFDFYIENTAKKIAGGLRLKKMITDPGDAQNIVKEYFYTEDGTATGNSTGVLSGKPVYFEEDQNNGARIYRFVDLPIIPTNNTRGKHVVYSKVTERISENGTGGSTEYIFSNSDNGYIDRHANGFTFYAFSSASIYNNLRQVGYNSIEFERGKPLSIIKKDQNNNIVQRTNYSYNNAANRFDNIIRAYDFQSNVYGEAIEYGAFTLLHGVAELIRMSAHNIYSYLPYLSQKEEITYKNNNPELIQTTNYTYNSGLHNQLTQTEFKESAGTINTTLYKYAHEKGNQKLINANMIGIPLETTVTKKQNVTDLTGKIISKNETKYDNPNNLFPSSILTSDLQNSSPVTEVTFDQYDSNGNLQQYTTKNGVSTVIIWGYNNTQPIAKIEGVTYAQVSSAVSVIVNASDVDGAAGTNNDETALLTAFKTFRAQFPNSPVTTYTYDPLVGVRSIIPPSGIGESYLYDAVGRLEKIVDVNGKVIKEMKYNYKN</sequence>
<reference evidence="2" key="1">
    <citation type="submission" date="2023-07" db="EMBL/GenBank/DDBJ databases">
        <title>Sorghum-associated microbial communities from plants grown in Nebraska, USA.</title>
        <authorList>
            <person name="Schachtman D."/>
        </authorList>
    </citation>
    <scope>NUCLEOTIDE SEQUENCE</scope>
    <source>
        <strain evidence="2">DS2360</strain>
    </source>
</reference>